<feature type="active site" description="Acyl-ester intermediate" evidence="7">
    <location>
        <position position="116"/>
    </location>
</feature>
<evidence type="ECO:0000256" key="6">
    <source>
        <dbReference type="ARBA" id="ARBA00023316"/>
    </source>
</evidence>
<dbReference type="AlphaFoldDB" id="A0AAC9KDB2"/>
<name>A0AAC9KDB2_9PROT</name>
<dbReference type="GO" id="GO:0009252">
    <property type="term" value="P:peptidoglycan biosynthetic process"/>
    <property type="evidence" value="ECO:0007669"/>
    <property type="project" value="UniProtKB-KW"/>
</dbReference>
<evidence type="ECO:0000256" key="7">
    <source>
        <dbReference type="PIRSR" id="PIRSR618044-1"/>
    </source>
</evidence>
<dbReference type="Gene3D" id="3.40.710.10">
    <property type="entry name" value="DD-peptidase/beta-lactamase superfamily"/>
    <property type="match status" value="1"/>
</dbReference>
<keyword evidence="5" id="KW-0573">Peptidoglycan synthesis</keyword>
<dbReference type="GO" id="GO:0071555">
    <property type="term" value="P:cell wall organization"/>
    <property type="evidence" value="ECO:0007669"/>
    <property type="project" value="UniProtKB-KW"/>
</dbReference>
<reference evidence="12" key="1">
    <citation type="submission" date="2016-11" db="EMBL/GenBank/DDBJ databases">
        <title>Comparative genomic and phenotypic analysis of Granulibacter bethesdensis clinical isolates from patients with chronic granulomatous disease.</title>
        <authorList>
            <person name="Zarember K.A."/>
            <person name="Porcella S.F."/>
            <person name="Chu J."/>
            <person name="Ding L."/>
            <person name="Dahlstrom E."/>
            <person name="Barbian K."/>
            <person name="Martens C."/>
            <person name="Sykora L."/>
            <person name="Kramer S."/>
            <person name="Pettinato A.M."/>
            <person name="Hong H."/>
            <person name="Wald G."/>
            <person name="Berg L.J."/>
            <person name="Rogge L.S."/>
            <person name="Greenberg D.E."/>
            <person name="Falcone E.L."/>
            <person name="Neves J.F."/>
            <person name="Simoes M.J."/>
            <person name="Casal M."/>
            <person name="Rodriguez-Lopez F.C."/>
            <person name="Zelazny A."/>
            <person name="Gallin J.I."/>
            <person name="Holland S.M."/>
        </authorList>
    </citation>
    <scope>NUCLEOTIDE SEQUENCE [LARGE SCALE GENOMIC DNA]</scope>
    <source>
        <strain evidence="12">NIH9.1</strain>
    </source>
</reference>
<evidence type="ECO:0000256" key="9">
    <source>
        <dbReference type="RuleBase" id="RU004016"/>
    </source>
</evidence>
<sequence>MHGGGWTVGRIKADRAQASQAIAADETPVMMVSPLRRNWRSRLTPALFGKIVLRSTIIGGLHVSAGAAFLTTAGAGFSTTACAQIGSERYSSIVVDANTGAVLSASSPDELRHPASLTKMMTLYMLFEALRDRRVSLDDLVPVSDHAASMSPSKLGLVPGTRLTVEEAILGLVTKSANDAAAAVGEMLGGSEEQFAQMMTVRARALGMTRTVFRNASGLPDPEQISTAHDMAVLARHLILDFPSEYRYFSTPSFVFHRHVIPNHDRMLSIYPGADGLKTGYTNASGLNLVTSALRNDVRLIGVVFGASNKYERDSHMTALLNAGFRQEGVQSDGMAVAQARAPSFISSAHASAMPVSARMRVARHQTRVPAAREVEVAEAPAMPRSRLHRSVSVVQVGAFSTRAAAQRAAVGAAHQDGGKVRVTPVVVKGQKLWRAQVQKVSSTVKSSKARHTQVAAR</sequence>
<keyword evidence="6" id="KW-0961">Cell wall biogenesis/degradation</keyword>
<evidence type="ECO:0000313" key="11">
    <source>
        <dbReference type="EMBL" id="APH54952.1"/>
    </source>
</evidence>
<evidence type="ECO:0000256" key="4">
    <source>
        <dbReference type="ARBA" id="ARBA00022960"/>
    </source>
</evidence>
<dbReference type="GO" id="GO:0008360">
    <property type="term" value="P:regulation of cell shape"/>
    <property type="evidence" value="ECO:0007669"/>
    <property type="project" value="UniProtKB-KW"/>
</dbReference>
<evidence type="ECO:0000256" key="5">
    <source>
        <dbReference type="ARBA" id="ARBA00022984"/>
    </source>
</evidence>
<dbReference type="EMBL" id="CP018191">
    <property type="protein sequence ID" value="APH54952.1"/>
    <property type="molecule type" value="Genomic_DNA"/>
</dbReference>
<organism evidence="11 12">
    <name type="scientific">Granulibacter bethesdensis</name>
    <dbReference type="NCBI Taxonomy" id="364410"/>
    <lineage>
        <taxon>Bacteria</taxon>
        <taxon>Pseudomonadati</taxon>
        <taxon>Pseudomonadota</taxon>
        <taxon>Alphaproteobacteria</taxon>
        <taxon>Acetobacterales</taxon>
        <taxon>Acetobacteraceae</taxon>
        <taxon>Granulibacter</taxon>
    </lineage>
</organism>
<evidence type="ECO:0000256" key="1">
    <source>
        <dbReference type="ARBA" id="ARBA00007164"/>
    </source>
</evidence>
<proteinExistence type="inferred from homology"/>
<evidence type="ECO:0000313" key="12">
    <source>
        <dbReference type="Proteomes" id="UP000182373"/>
    </source>
</evidence>
<evidence type="ECO:0000256" key="8">
    <source>
        <dbReference type="PIRSR" id="PIRSR618044-2"/>
    </source>
</evidence>
<dbReference type="PANTHER" id="PTHR21581:SF6">
    <property type="entry name" value="TRAFFICKING PROTEIN PARTICLE COMPLEX SUBUNIT 12"/>
    <property type="match status" value="1"/>
</dbReference>
<evidence type="ECO:0000259" key="10">
    <source>
        <dbReference type="Pfam" id="PF00768"/>
    </source>
</evidence>
<dbReference type="EC" id="3.4.16.4" evidence="11"/>
<evidence type="ECO:0000256" key="3">
    <source>
        <dbReference type="ARBA" id="ARBA00022801"/>
    </source>
</evidence>
<gene>
    <name evidence="11" type="ORF">GbCGDNIH9_1651</name>
</gene>
<keyword evidence="4" id="KW-0133">Cell shape</keyword>
<dbReference type="Pfam" id="PF00768">
    <property type="entry name" value="Peptidase_S11"/>
    <property type="match status" value="1"/>
</dbReference>
<comment type="similarity">
    <text evidence="1 9">Belongs to the peptidase S11 family.</text>
</comment>
<keyword evidence="2" id="KW-0732">Signal</keyword>
<dbReference type="Proteomes" id="UP000182373">
    <property type="component" value="Chromosome"/>
</dbReference>
<dbReference type="InterPro" id="IPR012338">
    <property type="entry name" value="Beta-lactam/transpept-like"/>
</dbReference>
<dbReference type="SUPFAM" id="SSF56601">
    <property type="entry name" value="beta-lactamase/transpeptidase-like"/>
    <property type="match status" value="1"/>
</dbReference>
<feature type="binding site" evidence="8">
    <location>
        <position position="278"/>
    </location>
    <ligand>
        <name>substrate</name>
    </ligand>
</feature>
<evidence type="ECO:0000256" key="2">
    <source>
        <dbReference type="ARBA" id="ARBA00022729"/>
    </source>
</evidence>
<feature type="domain" description="Peptidase S11 D-alanyl-D-alanine carboxypeptidase A N-terminal" evidence="10">
    <location>
        <begin position="90"/>
        <end position="308"/>
    </location>
</feature>
<keyword evidence="11" id="KW-0645">Protease</keyword>
<dbReference type="GO" id="GO:0006508">
    <property type="term" value="P:proteolysis"/>
    <property type="evidence" value="ECO:0007669"/>
    <property type="project" value="InterPro"/>
</dbReference>
<feature type="active site" evidence="7">
    <location>
        <position position="176"/>
    </location>
</feature>
<keyword evidence="3 11" id="KW-0378">Hydrolase</keyword>
<dbReference type="PANTHER" id="PTHR21581">
    <property type="entry name" value="D-ALANYL-D-ALANINE CARBOXYPEPTIDASE"/>
    <property type="match status" value="1"/>
</dbReference>
<keyword evidence="11" id="KW-0121">Carboxypeptidase</keyword>
<dbReference type="InterPro" id="IPR018044">
    <property type="entry name" value="Peptidase_S11"/>
</dbReference>
<dbReference type="GO" id="GO:0009002">
    <property type="term" value="F:serine-type D-Ala-D-Ala carboxypeptidase activity"/>
    <property type="evidence" value="ECO:0007669"/>
    <property type="project" value="UniProtKB-EC"/>
</dbReference>
<dbReference type="PRINTS" id="PR00725">
    <property type="entry name" value="DADACBPTASE1"/>
</dbReference>
<accession>A0AAC9KDB2</accession>
<feature type="active site" description="Proton acceptor" evidence="7">
    <location>
        <position position="119"/>
    </location>
</feature>
<protein>
    <submittedName>
        <fullName evidence="11">D-alanyl-D-alanine serine-type carboxypeptidase</fullName>
        <ecNumber evidence="11">3.4.16.4</ecNumber>
    </submittedName>
</protein>
<dbReference type="InterPro" id="IPR001967">
    <property type="entry name" value="Peptidase_S11_N"/>
</dbReference>